<protein>
    <recommendedName>
        <fullName evidence="1">FP protein C-terminal domain-containing protein</fullName>
    </recommendedName>
</protein>
<dbReference type="EMBL" id="GBRD01010841">
    <property type="protein sequence ID" value="JAG54983.1"/>
    <property type="molecule type" value="Transcribed_RNA"/>
</dbReference>
<evidence type="ECO:0000259" key="1">
    <source>
        <dbReference type="Pfam" id="PF25298"/>
    </source>
</evidence>
<dbReference type="AlphaFoldDB" id="A0A0K8SP16"/>
<sequence>ETNIVINKAHRVGPRRAGFALPIVAELDKEENRQLITDTARKTKTLNAVKLRKAWPNQPTYVGDHLTSYTKDLLFKAKLSAREKNYKYVWVKHMNVMVKKDE</sequence>
<feature type="domain" description="FP protein C-terminal" evidence="1">
    <location>
        <begin position="67"/>
        <end position="102"/>
    </location>
</feature>
<feature type="non-terminal residue" evidence="2">
    <location>
        <position position="102"/>
    </location>
</feature>
<feature type="non-terminal residue" evidence="2">
    <location>
        <position position="1"/>
    </location>
</feature>
<reference evidence="2" key="1">
    <citation type="submission" date="2014-09" db="EMBL/GenBank/DDBJ databases">
        <authorList>
            <person name="Magalhaes I.L.F."/>
            <person name="Oliveira U."/>
            <person name="Santos F.R."/>
            <person name="Vidigal T.H.D.A."/>
            <person name="Brescovit A.D."/>
            <person name="Santos A.J."/>
        </authorList>
    </citation>
    <scope>NUCLEOTIDE SEQUENCE</scope>
</reference>
<proteinExistence type="predicted"/>
<evidence type="ECO:0000313" key="2">
    <source>
        <dbReference type="EMBL" id="JAG54983.1"/>
    </source>
</evidence>
<dbReference type="InterPro" id="IPR057251">
    <property type="entry name" value="FP_C"/>
</dbReference>
<accession>A0A0K8SP16</accession>
<organism evidence="2">
    <name type="scientific">Lygus hesperus</name>
    <name type="common">Western plant bug</name>
    <dbReference type="NCBI Taxonomy" id="30085"/>
    <lineage>
        <taxon>Eukaryota</taxon>
        <taxon>Metazoa</taxon>
        <taxon>Ecdysozoa</taxon>
        <taxon>Arthropoda</taxon>
        <taxon>Hexapoda</taxon>
        <taxon>Insecta</taxon>
        <taxon>Pterygota</taxon>
        <taxon>Neoptera</taxon>
        <taxon>Paraneoptera</taxon>
        <taxon>Hemiptera</taxon>
        <taxon>Heteroptera</taxon>
        <taxon>Panheteroptera</taxon>
        <taxon>Cimicomorpha</taxon>
        <taxon>Miridae</taxon>
        <taxon>Mirini</taxon>
        <taxon>Lygus</taxon>
    </lineage>
</organism>
<name>A0A0K8SP16_LYGHE</name>
<dbReference type="Pfam" id="PF25298">
    <property type="entry name" value="Baculo_FP_2nd"/>
    <property type="match status" value="1"/>
</dbReference>